<comment type="similarity">
    <text evidence="1">Belongs to the glycosyltransferase 20 family.</text>
</comment>
<dbReference type="CDD" id="cd03788">
    <property type="entry name" value="GT20_TPS"/>
    <property type="match status" value="1"/>
</dbReference>
<dbReference type="AlphaFoldDB" id="M4VBZ9"/>
<dbReference type="eggNOG" id="COG0561">
    <property type="taxonomic scope" value="Bacteria"/>
</dbReference>
<dbReference type="SUPFAM" id="SSF53756">
    <property type="entry name" value="UDP-Glycosyltransferase/glycogen phosphorylase"/>
    <property type="match status" value="1"/>
</dbReference>
<evidence type="ECO:0000313" key="4">
    <source>
        <dbReference type="Proteomes" id="UP000012040"/>
    </source>
</evidence>
<dbReference type="PANTHER" id="PTHR10788">
    <property type="entry name" value="TREHALOSE-6-PHOSPHATE SYNTHASE"/>
    <property type="match status" value="1"/>
</dbReference>
<dbReference type="KEGG" id="bex:A11Q_1774"/>
<dbReference type="STRING" id="1184267.A11Q_1774"/>
<dbReference type="InterPro" id="IPR023214">
    <property type="entry name" value="HAD_sf"/>
</dbReference>
<dbReference type="NCBIfam" id="TIGR02398">
    <property type="entry name" value="gluc_glyc_Psyn"/>
    <property type="match status" value="1"/>
</dbReference>
<dbReference type="Gene3D" id="3.90.1070.10">
    <property type="match status" value="1"/>
</dbReference>
<dbReference type="NCBIfam" id="TIGR01484">
    <property type="entry name" value="HAD-SF-IIB"/>
    <property type="match status" value="1"/>
</dbReference>
<dbReference type="RefSeq" id="WP_015470480.1">
    <property type="nucleotide sequence ID" value="NC_020813.1"/>
</dbReference>
<dbReference type="GO" id="GO:0016791">
    <property type="term" value="F:phosphatase activity"/>
    <property type="evidence" value="ECO:0007669"/>
    <property type="project" value="UniProtKB-ARBA"/>
</dbReference>
<dbReference type="GO" id="GO:0051473">
    <property type="term" value="P:glucosylglycerol biosynthetic process"/>
    <property type="evidence" value="ECO:0007669"/>
    <property type="project" value="InterPro"/>
</dbReference>
<dbReference type="GO" id="GO:0003825">
    <property type="term" value="F:alpha,alpha-trehalose-phosphate synthase (UDP-forming) activity"/>
    <property type="evidence" value="ECO:0007669"/>
    <property type="project" value="TreeGrafter"/>
</dbReference>
<reference evidence="3 4" key="1">
    <citation type="journal article" date="2013" name="ISME J.">
        <title>By their genes ye shall know them: genomic signatures of predatory bacteria.</title>
        <authorList>
            <person name="Pasternak Z."/>
            <person name="Pietrokovski S."/>
            <person name="Rotem O."/>
            <person name="Gophna U."/>
            <person name="Lurie-Weinberger M.N."/>
            <person name="Jurkevitch E."/>
        </authorList>
    </citation>
    <scope>NUCLEOTIDE SEQUENCE [LARGE SCALE GENOMIC DNA]</scope>
    <source>
        <strain evidence="3 4">JSS</strain>
    </source>
</reference>
<dbReference type="InterPro" id="IPR001830">
    <property type="entry name" value="Glyco_trans_20"/>
</dbReference>
<dbReference type="EMBL" id="CP003537">
    <property type="protein sequence ID" value="AGH95990.1"/>
    <property type="molecule type" value="Genomic_DNA"/>
</dbReference>
<dbReference type="HOGENOM" id="CLU_002351_7_1_7"/>
<sequence length="755" mass="86107">MRYKLKSQRLTLVVDLDGTFLASHPSPKDPLYQMIQENRERIHLVFCSGRGLESIIPLLYQSDIPRPDDIIGDVGASATEVQDLKPISDIQNWIDKNWAGEDLAKMILADYPQLIRQNVPQDRRCSYFIRDPSMNLSSLRQALEQKGYDLLLSDNKYLDVLPKGVNKGSTIQKLLEYRKIATDSVLVAGDTLNDLSMLTSGLKAVAVGGSEPALLQQTQKMTSVFQAKKKGTLGILEALAHYGFVEHEEDSSQSHQITYGKSKLVMVYHRQPFDEIRKGKEVIRRTPQSPNGIIPTLMGFFDKETPASWIAWSLHHDSKEKFDTHVPVNEELYPQLTVARIPLTSEDVDLFYKKFSKEAFWPVIFSFPGKVQINHAHWQHFKTINQRFAQMTAQEAAKGALVWIHDYNLWLVPGFLRQMRPDLKIAFFHHTSFPSPDIFNILPWKKEIVGSLIQCDHVGFHIPSYAENFSQVVRSNFRAKVLESTSAAPRFMTYGGALGVESYGSRLYVEGRELTLSAHPVGTDVQRIRQTCKQEPIQNQWQQLKEEFAGRQVILSVERLDYVKGPIQKVEAFEKLLETHPELHEKIVFINIVTPPAPGMEVYKQTRDKLDQVIGRVNGRFTKVSWTPIRYFYKAFPFEELLAFYALADIAWITPLRDGLNLVCKEYIAVKDAVQQSGTLVLSEFAGASVELHGSILTNPFDKNEMVESLLRAIQLDPQEKKLRQRQLASIVNQYDVVKWGESFLESVRQLTSTK</sequence>
<dbReference type="SUPFAM" id="SSF56784">
    <property type="entry name" value="HAD-like"/>
    <property type="match status" value="1"/>
</dbReference>
<dbReference type="GO" id="GO:0005992">
    <property type="term" value="P:trehalose biosynthetic process"/>
    <property type="evidence" value="ECO:0007669"/>
    <property type="project" value="InterPro"/>
</dbReference>
<organism evidence="3 4">
    <name type="scientific">Pseudobdellovibrio exovorus JSS</name>
    <dbReference type="NCBI Taxonomy" id="1184267"/>
    <lineage>
        <taxon>Bacteria</taxon>
        <taxon>Pseudomonadati</taxon>
        <taxon>Bdellovibrionota</taxon>
        <taxon>Bdellovibrionia</taxon>
        <taxon>Bdellovibrionales</taxon>
        <taxon>Pseudobdellovibrionaceae</taxon>
        <taxon>Pseudobdellovibrio</taxon>
    </lineage>
</organism>
<dbReference type="Gene3D" id="3.40.50.2000">
    <property type="entry name" value="Glycogen Phosphorylase B"/>
    <property type="match status" value="2"/>
</dbReference>
<evidence type="ECO:0000256" key="1">
    <source>
        <dbReference type="ARBA" id="ARBA00008799"/>
    </source>
</evidence>
<dbReference type="InterPro" id="IPR006380">
    <property type="entry name" value="SPP-like_dom"/>
</dbReference>
<dbReference type="PATRIC" id="fig|1184267.3.peg.1795"/>
<protein>
    <recommendedName>
        <fullName evidence="2">Sucrose phosphatase-like domain-containing protein</fullName>
    </recommendedName>
</protein>
<feature type="domain" description="Sucrose phosphatase-like" evidence="2">
    <location>
        <begin position="9"/>
        <end position="243"/>
    </location>
</feature>
<dbReference type="SFLD" id="SFLDG01141">
    <property type="entry name" value="C2.B.1:_Sucrose_Phosphatase_Li"/>
    <property type="match status" value="1"/>
</dbReference>
<dbReference type="SFLD" id="SFLDG01140">
    <property type="entry name" value="C2.B:_Phosphomannomutase_and_P"/>
    <property type="match status" value="1"/>
</dbReference>
<dbReference type="SFLD" id="SFLDS00003">
    <property type="entry name" value="Haloacid_Dehalogenase"/>
    <property type="match status" value="1"/>
</dbReference>
<gene>
    <name evidence="3" type="ORF">A11Q_1774</name>
</gene>
<keyword evidence="4" id="KW-1185">Reference proteome</keyword>
<dbReference type="PANTHER" id="PTHR10788:SF106">
    <property type="entry name" value="BCDNA.GH08860"/>
    <property type="match status" value="1"/>
</dbReference>
<dbReference type="OrthoDB" id="9815690at2"/>
<dbReference type="Gene3D" id="3.40.50.1000">
    <property type="entry name" value="HAD superfamily/HAD-like"/>
    <property type="match status" value="1"/>
</dbReference>
<proteinExistence type="inferred from homology"/>
<dbReference type="InterPro" id="IPR012764">
    <property type="entry name" value="Gluc_glyc_Psyn"/>
</dbReference>
<dbReference type="InterPro" id="IPR006379">
    <property type="entry name" value="HAD-SF_hydro_IIB"/>
</dbReference>
<evidence type="ECO:0000313" key="3">
    <source>
        <dbReference type="EMBL" id="AGH95990.1"/>
    </source>
</evidence>
<dbReference type="Pfam" id="PF00982">
    <property type="entry name" value="Glyco_transf_20"/>
    <property type="match status" value="1"/>
</dbReference>
<dbReference type="Pfam" id="PF05116">
    <property type="entry name" value="S6PP"/>
    <property type="match status" value="1"/>
</dbReference>
<name>M4VBZ9_9BACT</name>
<accession>M4VBZ9</accession>
<evidence type="ECO:0000259" key="2">
    <source>
        <dbReference type="Pfam" id="PF05116"/>
    </source>
</evidence>
<dbReference type="eggNOG" id="COG0380">
    <property type="taxonomic scope" value="Bacteria"/>
</dbReference>
<dbReference type="InterPro" id="IPR036412">
    <property type="entry name" value="HAD-like_sf"/>
</dbReference>
<dbReference type="Proteomes" id="UP000012040">
    <property type="component" value="Chromosome"/>
</dbReference>